<evidence type="ECO:0000256" key="5">
    <source>
        <dbReference type="ARBA" id="ARBA00023136"/>
    </source>
</evidence>
<feature type="transmembrane region" description="Helical" evidence="6">
    <location>
        <begin position="78"/>
        <end position="95"/>
    </location>
</feature>
<sequence length="225" mass="23856">MPASWFDPVDNYCERTGPGFWAEPLNALTNAAFLAAAVYAFVRWRRAGGKDGPVLWLIAVTAGVGIGSFLFHTFARRWAALADVLPIALFIYSYFLVAMRRFLRLGPAAAGTATLLFVAFNMSFEPLWHGAFPGVTLNGSVGYLPAAGALVAVGGLCLKARERPAGRSLLATGAVFALSLAFRSIDGAVCPSLPAGTHFLWHGLNAVVLALLMDAAIAKTRSAAR</sequence>
<feature type="transmembrane region" description="Helical" evidence="6">
    <location>
        <begin position="102"/>
        <end position="120"/>
    </location>
</feature>
<feature type="transmembrane region" description="Helical" evidence="6">
    <location>
        <begin position="165"/>
        <end position="185"/>
    </location>
</feature>
<reference evidence="7 8" key="1">
    <citation type="submission" date="2019-10" db="EMBL/GenBank/DDBJ databases">
        <title>Isolation, Identification of Microvirga thermotolerans HR1, a novel thermophilic bacterium and Comparative Genomics of the genus Microvirga.</title>
        <authorList>
            <person name="Li J."/>
            <person name="Zhang W."/>
            <person name="Lin M."/>
            <person name="Wang J."/>
        </authorList>
    </citation>
    <scope>NUCLEOTIDE SEQUENCE [LARGE SCALE GENOMIC DNA]</scope>
    <source>
        <strain evidence="7 8">HR1</strain>
    </source>
</reference>
<evidence type="ECO:0000256" key="2">
    <source>
        <dbReference type="ARBA" id="ARBA00022692"/>
    </source>
</evidence>
<dbReference type="RefSeq" id="WP_152586406.1">
    <property type="nucleotide sequence ID" value="NZ_CP045423.1"/>
</dbReference>
<gene>
    <name evidence="7" type="ORF">GDR74_11280</name>
</gene>
<protein>
    <recommendedName>
        <fullName evidence="9">Ceramidase</fullName>
    </recommendedName>
</protein>
<keyword evidence="5 6" id="KW-0472">Membrane</keyword>
<dbReference type="EMBL" id="CP045423">
    <property type="protein sequence ID" value="QFU16764.1"/>
    <property type="molecule type" value="Genomic_DNA"/>
</dbReference>
<dbReference type="GO" id="GO:0006672">
    <property type="term" value="P:ceramide metabolic process"/>
    <property type="evidence" value="ECO:0007669"/>
    <property type="project" value="InterPro"/>
</dbReference>
<evidence type="ECO:0000313" key="8">
    <source>
        <dbReference type="Proteomes" id="UP000325614"/>
    </source>
</evidence>
<comment type="subcellular location">
    <subcellularLocation>
        <location evidence="1">Membrane</location>
        <topology evidence="1">Multi-pass membrane protein</topology>
    </subcellularLocation>
</comment>
<evidence type="ECO:0000313" key="7">
    <source>
        <dbReference type="EMBL" id="QFU16764.1"/>
    </source>
</evidence>
<evidence type="ECO:0000256" key="6">
    <source>
        <dbReference type="SAM" id="Phobius"/>
    </source>
</evidence>
<dbReference type="InterPro" id="IPR008901">
    <property type="entry name" value="ACER"/>
</dbReference>
<keyword evidence="3" id="KW-0378">Hydrolase</keyword>
<dbReference type="GO" id="GO:0016020">
    <property type="term" value="C:membrane"/>
    <property type="evidence" value="ECO:0007669"/>
    <property type="project" value="UniProtKB-SubCell"/>
</dbReference>
<feature type="transmembrane region" description="Helical" evidence="6">
    <location>
        <begin position="54"/>
        <end position="72"/>
    </location>
</feature>
<keyword evidence="4 6" id="KW-1133">Transmembrane helix</keyword>
<feature type="transmembrane region" description="Helical" evidence="6">
    <location>
        <begin position="140"/>
        <end position="158"/>
    </location>
</feature>
<name>A0A5P9K3D4_9HYPH</name>
<proteinExistence type="predicted"/>
<keyword evidence="2 6" id="KW-0812">Transmembrane</keyword>
<evidence type="ECO:0000256" key="3">
    <source>
        <dbReference type="ARBA" id="ARBA00022801"/>
    </source>
</evidence>
<keyword evidence="8" id="KW-1185">Reference proteome</keyword>
<organism evidence="7 8">
    <name type="scientific">Microvirga thermotolerans</name>
    <dbReference type="NCBI Taxonomy" id="2651334"/>
    <lineage>
        <taxon>Bacteria</taxon>
        <taxon>Pseudomonadati</taxon>
        <taxon>Pseudomonadota</taxon>
        <taxon>Alphaproteobacteria</taxon>
        <taxon>Hyphomicrobiales</taxon>
        <taxon>Methylobacteriaceae</taxon>
        <taxon>Microvirga</taxon>
    </lineage>
</organism>
<dbReference type="Proteomes" id="UP000325614">
    <property type="component" value="Chromosome"/>
</dbReference>
<evidence type="ECO:0008006" key="9">
    <source>
        <dbReference type="Google" id="ProtNLM"/>
    </source>
</evidence>
<dbReference type="KEGG" id="mico:GDR74_11280"/>
<dbReference type="Pfam" id="PF05875">
    <property type="entry name" value="Ceramidase"/>
    <property type="match status" value="1"/>
</dbReference>
<dbReference type="AlphaFoldDB" id="A0A5P9K3D4"/>
<evidence type="ECO:0000256" key="4">
    <source>
        <dbReference type="ARBA" id="ARBA00022989"/>
    </source>
</evidence>
<accession>A0A5P9K3D4</accession>
<feature type="transmembrane region" description="Helical" evidence="6">
    <location>
        <begin position="197"/>
        <end position="217"/>
    </location>
</feature>
<evidence type="ECO:0000256" key="1">
    <source>
        <dbReference type="ARBA" id="ARBA00004141"/>
    </source>
</evidence>
<feature type="transmembrane region" description="Helical" evidence="6">
    <location>
        <begin position="20"/>
        <end position="42"/>
    </location>
</feature>
<dbReference type="GO" id="GO:0016811">
    <property type="term" value="F:hydrolase activity, acting on carbon-nitrogen (but not peptide) bonds, in linear amides"/>
    <property type="evidence" value="ECO:0007669"/>
    <property type="project" value="InterPro"/>
</dbReference>